<dbReference type="EMBL" id="HBUF01619051">
    <property type="protein sequence ID" value="CAG6780574.1"/>
    <property type="molecule type" value="Transcribed_RNA"/>
</dbReference>
<reference evidence="1" key="1">
    <citation type="submission" date="2021-05" db="EMBL/GenBank/DDBJ databases">
        <authorList>
            <person name="Alioto T."/>
            <person name="Alioto T."/>
            <person name="Gomez Garrido J."/>
        </authorList>
    </citation>
    <scope>NUCLEOTIDE SEQUENCE</scope>
</reference>
<dbReference type="EMBL" id="HBUF01006567">
    <property type="protein sequence ID" value="CAG6607111.1"/>
    <property type="molecule type" value="Transcribed_RNA"/>
</dbReference>
<dbReference type="EMBL" id="HBUF01619049">
    <property type="protein sequence ID" value="CAG6780570.1"/>
    <property type="molecule type" value="Transcribed_RNA"/>
</dbReference>
<organism evidence="1">
    <name type="scientific">Cacopsylla melanoneura</name>
    <dbReference type="NCBI Taxonomy" id="428564"/>
    <lineage>
        <taxon>Eukaryota</taxon>
        <taxon>Metazoa</taxon>
        <taxon>Ecdysozoa</taxon>
        <taxon>Arthropoda</taxon>
        <taxon>Hexapoda</taxon>
        <taxon>Insecta</taxon>
        <taxon>Pterygota</taxon>
        <taxon>Neoptera</taxon>
        <taxon>Paraneoptera</taxon>
        <taxon>Hemiptera</taxon>
        <taxon>Sternorrhyncha</taxon>
        <taxon>Psylloidea</taxon>
        <taxon>Psyllidae</taxon>
        <taxon>Psyllinae</taxon>
        <taxon>Cacopsylla</taxon>
    </lineage>
</organism>
<dbReference type="EMBL" id="HBUF01353790">
    <property type="protein sequence ID" value="CAG6715970.1"/>
    <property type="molecule type" value="Transcribed_RNA"/>
</dbReference>
<protein>
    <submittedName>
        <fullName evidence="1">Uncharacterized protein</fullName>
    </submittedName>
</protein>
<proteinExistence type="predicted"/>
<dbReference type="EMBL" id="HBUF01619048">
    <property type="protein sequence ID" value="CAG6780568.1"/>
    <property type="molecule type" value="Transcribed_RNA"/>
</dbReference>
<sequence length="135" mass="14942">MGHRDTHHRTWVVVLRPGGEAPPPVPYDVSRILLHCCCSRSCCLCCTVSSVPCPAAAGQLWWVVQHAVEGRTGVGVARTSVVEGRRDGRRAVRDVWPGGASCSRAPRRWRSCCSRTRSRTVGLHRLVPAQGWPHW</sequence>
<evidence type="ECO:0000313" key="1">
    <source>
        <dbReference type="EMBL" id="CAG6715972.1"/>
    </source>
</evidence>
<dbReference type="EMBL" id="HBUF01006568">
    <property type="protein sequence ID" value="CAG6607114.1"/>
    <property type="molecule type" value="Transcribed_RNA"/>
</dbReference>
<accession>A0A8D8V440</accession>
<dbReference type="EMBL" id="HBUF01006569">
    <property type="protein sequence ID" value="CAG6607117.1"/>
    <property type="molecule type" value="Transcribed_RNA"/>
</dbReference>
<dbReference type="AlphaFoldDB" id="A0A8D8V440"/>
<name>A0A8D8V440_9HEMI</name>
<dbReference type="EMBL" id="HBUF01006566">
    <property type="protein sequence ID" value="CAG6607108.1"/>
    <property type="molecule type" value="Transcribed_RNA"/>
</dbReference>
<dbReference type="EMBL" id="HBUF01619050">
    <property type="protein sequence ID" value="CAG6780572.1"/>
    <property type="molecule type" value="Transcribed_RNA"/>
</dbReference>
<dbReference type="EMBL" id="HBUF01353791">
    <property type="protein sequence ID" value="CAG6715972.1"/>
    <property type="molecule type" value="Transcribed_RNA"/>
</dbReference>
<dbReference type="EMBL" id="HBUF01006570">
    <property type="protein sequence ID" value="CAG6607120.1"/>
    <property type="molecule type" value="Transcribed_RNA"/>
</dbReference>
<dbReference type="EMBL" id="HBUF01353792">
    <property type="protein sequence ID" value="CAG6715974.1"/>
    <property type="molecule type" value="Transcribed_RNA"/>
</dbReference>